<gene>
    <name evidence="1" type="ORF">TRIUR3_05518</name>
</gene>
<sequence>MGSGSCCCIGCGGKDDDGGGDGGGVGLDPKGFLLAMLIALVLVMLCHMPKPRRNNYVVYRC</sequence>
<evidence type="ECO:0000313" key="1">
    <source>
        <dbReference type="EMBL" id="EMS62202.1"/>
    </source>
</evidence>
<dbReference type="AlphaFoldDB" id="M7ZQ21"/>
<proteinExistence type="predicted"/>
<protein>
    <submittedName>
        <fullName evidence="1">Uncharacterized protein</fullName>
    </submittedName>
</protein>
<reference evidence="1" key="1">
    <citation type="journal article" date="2013" name="Nature">
        <title>Draft genome of the wheat A-genome progenitor Triticum urartu.</title>
        <authorList>
            <person name="Ling H.Q."/>
            <person name="Zhao S."/>
            <person name="Liu D."/>
            <person name="Wang J."/>
            <person name="Sun H."/>
            <person name="Zhang C."/>
            <person name="Fan H."/>
            <person name="Li D."/>
            <person name="Dong L."/>
            <person name="Tao Y."/>
            <person name="Gao C."/>
            <person name="Wu H."/>
            <person name="Li Y."/>
            <person name="Cui Y."/>
            <person name="Guo X."/>
            <person name="Zheng S."/>
            <person name="Wang B."/>
            <person name="Yu K."/>
            <person name="Liang Q."/>
            <person name="Yang W."/>
            <person name="Lou X."/>
            <person name="Chen J."/>
            <person name="Feng M."/>
            <person name="Jian J."/>
            <person name="Zhang X."/>
            <person name="Luo G."/>
            <person name="Jiang Y."/>
            <person name="Liu J."/>
            <person name="Wang Z."/>
            <person name="Sha Y."/>
            <person name="Zhang B."/>
            <person name="Wu H."/>
            <person name="Tang D."/>
            <person name="Shen Q."/>
            <person name="Xue P."/>
            <person name="Zou S."/>
            <person name="Wang X."/>
            <person name="Liu X."/>
            <person name="Wang F."/>
            <person name="Yang Y."/>
            <person name="An X."/>
            <person name="Dong Z."/>
            <person name="Zhang K."/>
            <person name="Zhang X."/>
            <person name="Luo M.C."/>
            <person name="Dvorak J."/>
            <person name="Tong Y."/>
            <person name="Wang J."/>
            <person name="Yang H."/>
            <person name="Li Z."/>
            <person name="Wang D."/>
            <person name="Zhang A."/>
            <person name="Wang J."/>
        </authorList>
    </citation>
    <scope>NUCLEOTIDE SEQUENCE</scope>
</reference>
<name>M7ZQ21_TRIUA</name>
<dbReference type="eggNOG" id="ENOG502R62Z">
    <property type="taxonomic scope" value="Eukaryota"/>
</dbReference>
<organism evidence="1">
    <name type="scientific">Triticum urartu</name>
    <name type="common">Red wild einkorn</name>
    <name type="synonym">Crithodium urartu</name>
    <dbReference type="NCBI Taxonomy" id="4572"/>
    <lineage>
        <taxon>Eukaryota</taxon>
        <taxon>Viridiplantae</taxon>
        <taxon>Streptophyta</taxon>
        <taxon>Embryophyta</taxon>
        <taxon>Tracheophyta</taxon>
        <taxon>Spermatophyta</taxon>
        <taxon>Magnoliopsida</taxon>
        <taxon>Liliopsida</taxon>
        <taxon>Poales</taxon>
        <taxon>Poaceae</taxon>
        <taxon>BOP clade</taxon>
        <taxon>Pooideae</taxon>
        <taxon>Triticodae</taxon>
        <taxon>Triticeae</taxon>
        <taxon>Triticinae</taxon>
        <taxon>Triticum</taxon>
    </lineage>
</organism>
<dbReference type="EMBL" id="KD085459">
    <property type="protein sequence ID" value="EMS62202.1"/>
    <property type="molecule type" value="Genomic_DNA"/>
</dbReference>
<accession>M7ZQ21</accession>